<dbReference type="Gene3D" id="3.40.50.720">
    <property type="entry name" value="NAD(P)-binding Rossmann-like Domain"/>
    <property type="match status" value="1"/>
</dbReference>
<evidence type="ECO:0000256" key="2">
    <source>
        <dbReference type="ARBA" id="ARBA00023002"/>
    </source>
</evidence>
<dbReference type="PRINTS" id="PR00081">
    <property type="entry name" value="GDHRDH"/>
</dbReference>
<evidence type="ECO:0000313" key="5">
    <source>
        <dbReference type="EMBL" id="AEK30496.1"/>
    </source>
</evidence>
<dbReference type="GO" id="GO:0016491">
    <property type="term" value="F:oxidoreductase activity"/>
    <property type="evidence" value="ECO:0007669"/>
    <property type="project" value="UniProtKB-KW"/>
</dbReference>
<dbReference type="PANTHER" id="PTHR44196:SF2">
    <property type="entry name" value="SHORT-CHAIN DEHYDROGENASE-RELATED"/>
    <property type="match status" value="1"/>
</dbReference>
<sequence>MWAFLGAKKNHTMNAVSATATRIDQTNVMLHLPLDECLRYDNVGASTHIPAALHAWRKCMPWATRVISVGHIDAHVNTHASEHCMNRGIMTTLITGATGGLGRELALLFANDDHDLLLTARHADQLAELQAKLIKQFHVHVTSVVLDLSDTEAAEKLFRYAQEKGIVIDTLVNCAGFGDWADFMHEDRRKLNAMMQVNMVTLAKLMRLFGEDMVGRHGGRILNIASVAATIPGPYMAAYYASKAFVRSLSVAVAREVRGTGVTVTCICPGSISTGFEKAAAMQGHNFFTMVRPSTPKAIAQFAYRKMQLGRALGYAGAFAKGVAFATRLAPEYLNALCAGFMNGGDPSATTSSENPQK</sequence>
<dbReference type="Proteomes" id="UP000008394">
    <property type="component" value="Chromosome"/>
</dbReference>
<keyword evidence="2" id="KW-0560">Oxidoreductase</keyword>
<protein>
    <recommendedName>
        <fullName evidence="4">Ketoreductase domain-containing protein</fullName>
    </recommendedName>
</protein>
<dbReference type="PRINTS" id="PR00080">
    <property type="entry name" value="SDRFAMILY"/>
</dbReference>
<evidence type="ECO:0000313" key="6">
    <source>
        <dbReference type="Proteomes" id="UP000008394"/>
    </source>
</evidence>
<dbReference type="KEGG" id="bnm:BALAC2494_00207"/>
<name>A0A806FPD8_BIFAN</name>
<dbReference type="InterPro" id="IPR036291">
    <property type="entry name" value="NAD(P)-bd_dom_sf"/>
</dbReference>
<organism evidence="5 6">
    <name type="scientific">Bifidobacterium animalis subsp. lactis CNCM I-2494</name>
    <dbReference type="NCBI Taxonomy" id="1042403"/>
    <lineage>
        <taxon>Bacteria</taxon>
        <taxon>Bacillati</taxon>
        <taxon>Actinomycetota</taxon>
        <taxon>Actinomycetes</taxon>
        <taxon>Bifidobacteriales</taxon>
        <taxon>Bifidobacteriaceae</taxon>
        <taxon>Bifidobacterium</taxon>
    </lineage>
</organism>
<dbReference type="AlphaFoldDB" id="A0A806FPD8"/>
<feature type="domain" description="Ketoreductase" evidence="4">
    <location>
        <begin position="90"/>
        <end position="270"/>
    </location>
</feature>
<gene>
    <name evidence="5" type="ORF">BALAC2494_00207</name>
</gene>
<dbReference type="EMBL" id="CP002915">
    <property type="protein sequence ID" value="AEK30496.1"/>
    <property type="molecule type" value="Genomic_DNA"/>
</dbReference>
<dbReference type="InterPro" id="IPR057326">
    <property type="entry name" value="KR_dom"/>
</dbReference>
<proteinExistence type="inferred from homology"/>
<evidence type="ECO:0000256" key="1">
    <source>
        <dbReference type="ARBA" id="ARBA00006484"/>
    </source>
</evidence>
<evidence type="ECO:0000256" key="3">
    <source>
        <dbReference type="RuleBase" id="RU000363"/>
    </source>
</evidence>
<comment type="similarity">
    <text evidence="1 3">Belongs to the short-chain dehydrogenases/reductases (SDR) family.</text>
</comment>
<accession>A0A806FPD8</accession>
<evidence type="ECO:0000259" key="4">
    <source>
        <dbReference type="SMART" id="SM00822"/>
    </source>
</evidence>
<dbReference type="Pfam" id="PF00106">
    <property type="entry name" value="adh_short"/>
    <property type="match status" value="1"/>
</dbReference>
<dbReference type="SUPFAM" id="SSF51735">
    <property type="entry name" value="NAD(P)-binding Rossmann-fold domains"/>
    <property type="match status" value="1"/>
</dbReference>
<dbReference type="SMART" id="SM00822">
    <property type="entry name" value="PKS_KR"/>
    <property type="match status" value="1"/>
</dbReference>
<dbReference type="PANTHER" id="PTHR44196">
    <property type="entry name" value="DEHYDROGENASE/REDUCTASE SDR FAMILY MEMBER 7B"/>
    <property type="match status" value="1"/>
</dbReference>
<reference evidence="5 6" key="1">
    <citation type="journal article" date="2011" name="J. Bacteriol.">
        <title>Genome Sequence of the Probiotic Strain Bifidobacterium animalis subsp. lactis CNCM I-2494.</title>
        <authorList>
            <person name="Chervaux C."/>
            <person name="Grimaldi C."/>
            <person name="Bolotin A."/>
            <person name="Quinquis B."/>
            <person name="Legrain-Raspaud S."/>
            <person name="van Hylckama Vlieg J.E."/>
            <person name="Denariaz G."/>
            <person name="Smokvina T."/>
        </authorList>
    </citation>
    <scope>NUCLEOTIDE SEQUENCE [LARGE SCALE GENOMIC DNA]</scope>
    <source>
        <strain evidence="5 6">CNCM I-2494</strain>
    </source>
</reference>
<dbReference type="CDD" id="cd05233">
    <property type="entry name" value="SDR_c"/>
    <property type="match status" value="1"/>
</dbReference>
<dbReference type="InterPro" id="IPR002347">
    <property type="entry name" value="SDR_fam"/>
</dbReference>
<dbReference type="GO" id="GO:0016020">
    <property type="term" value="C:membrane"/>
    <property type="evidence" value="ECO:0007669"/>
    <property type="project" value="TreeGrafter"/>
</dbReference>